<organism evidence="3 4">
    <name type="scientific">Panagrolaimus superbus</name>
    <dbReference type="NCBI Taxonomy" id="310955"/>
    <lineage>
        <taxon>Eukaryota</taxon>
        <taxon>Metazoa</taxon>
        <taxon>Ecdysozoa</taxon>
        <taxon>Nematoda</taxon>
        <taxon>Chromadorea</taxon>
        <taxon>Rhabditida</taxon>
        <taxon>Tylenchina</taxon>
        <taxon>Panagrolaimomorpha</taxon>
        <taxon>Panagrolaimoidea</taxon>
        <taxon>Panagrolaimidae</taxon>
        <taxon>Panagrolaimus</taxon>
    </lineage>
</organism>
<evidence type="ECO:0000256" key="1">
    <source>
        <dbReference type="SAM" id="MobiDB-lite"/>
    </source>
</evidence>
<feature type="signal peptide" evidence="2">
    <location>
        <begin position="1"/>
        <end position="21"/>
    </location>
</feature>
<evidence type="ECO:0000313" key="4">
    <source>
        <dbReference type="WBParaSite" id="PSU_v2.g4852.t1"/>
    </source>
</evidence>
<feature type="chain" id="PRO_5037847835" evidence="2">
    <location>
        <begin position="22"/>
        <end position="2504"/>
    </location>
</feature>
<accession>A0A914YY24</accession>
<reference evidence="4" key="1">
    <citation type="submission" date="2022-11" db="UniProtKB">
        <authorList>
            <consortium name="WormBaseParasite"/>
        </authorList>
    </citation>
    <scope>IDENTIFICATION</scope>
</reference>
<evidence type="ECO:0000256" key="2">
    <source>
        <dbReference type="SAM" id="SignalP"/>
    </source>
</evidence>
<protein>
    <submittedName>
        <fullName evidence="4">Uncharacterized protein</fullName>
    </submittedName>
</protein>
<dbReference type="Proteomes" id="UP000887577">
    <property type="component" value="Unplaced"/>
</dbReference>
<name>A0A914YY24_9BILA</name>
<keyword evidence="3" id="KW-1185">Reference proteome</keyword>
<sequence>MWPPLLFFSIIFGLLVGPSLSARCLAIKQNSLFDRHQELKEVRPCNHYSNGIGEGCEVIIKCFQDYFFRNTQYAEGQRLTCQGGAWTINGKASAIAACDKGCKVLRESELLGMRNATFVVGPPKDEFRNGDDYYWPRGTHIETKCKSGYDFDDSKNREKGKDTHTCLGGDEYWRNDNANKYTGSRPGLCLPTCDQITDIPKSVEVVLKPGDEYLTDTKRVLSNSIYKFACKSGESLDCRKNQTLVCRGGVDGYYDPYNGQTRQNVFTCAAKTCPPYKNNDKNAVVFAGKKDCPRNHDGEVPEECEITIKCKEDFYYAEPKDGEGRVVVCKDGEWIDKNTGKAPSNGNACQKGCKVLNENDPQGLKNATFVGKGKPEKMFKNGKDEYWPAGTIVETKCKENYAFDMPEDRKRGQDKYVCVGGDDFWNDGFKNKYTGGRPGLCPPLCEAFDKKKLPPGVKITLDPAESDLIEKVGDKTYVYSQSIYKFKCDDGYKYPSGKPEQTLICRGGDLKYYDSETRKFNAELKECLSDGCPVISAANIDKNAVITSSNDKCKSNGDTSPDGCDIHIQCKAKTHFFNSPDYPEGQKLTCKKGKWEDQNGKAVEPKNGILSDRCVGGCAALIDTDMPNSVFVGSKPKGDFEVHKNGKDEVWAAKTVIATKCKPGYGRPDPEDQKHEPNRYICDEGGWTNLATNDANQKPGHCVPLCKLPALQEGTKLTSKLADSFKTEVDGVSYVYPKTIVKVQCEQNYKPPENVKYPDNTQQLECKGGDEGFFDPTSKKNNSVPMVCKKVGADGCNVITPQIIGPGADVTSDKCEIKDGLAPIGCSVTIKCKDGFYASGSGEKTPEEQTLKCKAGVDGWVDPKTNVKNATHIICLPGCDAVDNMERATIVGDKPSEKDVVTVDYVPKTGIEREEPAISYKCKGGNKDAPWVNEITGKPEANPGDTCSKVCEAVKKPPTGVTAIQSPGYFEHKGKSVIVEGDQYAFKCADGYKYPASSSPAAKGKQTLVCQGEPDGFRDTDNNKTTKKPQACERGSPEGCSKLDVQNPPTNTKVAESNGCKLQNGLTAPGCKVTLECAKEHYPKSPVHQKDGKQDLECKDDGKESHWNDQTKKVVIDFLECQEGCSVVDPLKNAIYTKQPAPTVKTGGQNMYAPGTLVTIKCKPGTVPAEGDVDDAEKPTEYECKGGQKGWLNKNTGKNEEKPGDSCLTVCDALTPLPEGVRAIQLAAEFMYRDKMVVREKSRYTFKCADGYHYPKGTPQAKNNRQSAICDSSNARFVDPDSGSNDTFTRPLACDREVGEGCQDLAQENGKVSTEQCPAGVKSRGNGCKLTVECKEGYYPEAPNYQKNGKQELTCKDGKDWVDQNGKLVNTKLFCLPGCLITPEDKKVSKVAGDSGNNVKVDNYIIYKPGAIINVTCYGDGVVWKNDVTDTKNPHSYECKGGDNKWERKDDKKSTVTIGEGCVNTCKVESLKVPDTVRQVQTAQTFEHEGESLIVAGSSYIMKCKPDYEYPKSSPYAPTGKQTLRCDGDNRKLEDKENASNKDGKIIDCSPKDGANLCKDLPQDTETTQTHVQNCEKKGDYYPTGCKVEVACKVGYYPKDPEYQQQPGTQTITCQSGGKGWADQGYRPVQKPLECVKGCIKTPINSATNTDKKTTTTNFIIGNEQVSCTVEETTVTTNSTSSANDNAFYCPRNKTDGTTNNVVDKSCDNACAAVLSPFPEGVKLQRLVGHKLDVGKKSYVHNNAQYIFQCASGYQYPKNSKHKPQGNQVLKCNGKTNQYDDPLTGVENTPIQPCEKVKGCEEIQQNPKQSQTKVVSCTKDGDTVTNGCKLSVHCKPGSYPKNPKYLRDAAQELTCSEDGSGWVDQNKEKINKPMECIEGCIDGSAKAVIISHTLDKNVTEDREYMYINDMNGVTIAECLTVDTIKRELERIIRKQADDHKFYCDLQDKIEKDKVDFYYDDFCKDACHEIMKPLPANVKINKSPRIFPHGDRTYVPNNDKYELTCADGFQYPSATPAADKGKQTLVCNGKSHRYDDPDSGVKSAKPIGCVPITGCKPLRNEDDGTVVKKNKCSLKGAVYEYGCEITTYCKEGYYPENKKLWKNGGQDISCKIGTGDKFVNENGSPVENYMKCIKGCVKRSESSHDTIIDENREYTTVMNYEGKILAKCASMETIKREIEKRKNQHNKFFCQTNETKNENGTSYYDDYCNNACRTLQEPLPFGVVIEKKAPIFPHAGNTYTIQNGVYQLTCQSGYSYPKNSPYAEDNKQTLKCDGASHQYKDEKTGKLNPIVQACVKLEGCKSLGRVSDGTKQSRHNCQNQGKEVNKGCAVTVTCEKGYYPSDEKYFTSKKQTLTCIEDGSGWADQDGKLVSAPMTCKKGCLPRPTRPPSTGTNSETLEMTYNLPGGVTVYCNYKTVTQDTKIEYEGKDSEYYCKSSNGNDPEGNGSETKKTISPCSNACKALSPPSGAKETSDKPRPPLVFDKVNYVKDGHKYVFFHVQVAKRLN</sequence>
<feature type="region of interest" description="Disordered" evidence="1">
    <location>
        <begin position="1013"/>
        <end position="1051"/>
    </location>
</feature>
<dbReference type="WBParaSite" id="PSU_v2.g4852.t1">
    <property type="protein sequence ID" value="PSU_v2.g4852.t1"/>
    <property type="gene ID" value="PSU_v2.g4852"/>
</dbReference>
<proteinExistence type="predicted"/>
<feature type="compositionally biased region" description="Basic and acidic residues" evidence="1">
    <location>
        <begin position="1015"/>
        <end position="1024"/>
    </location>
</feature>
<evidence type="ECO:0000313" key="3">
    <source>
        <dbReference type="Proteomes" id="UP000887577"/>
    </source>
</evidence>
<keyword evidence="2" id="KW-0732">Signal</keyword>